<accession>A0A1W1YN19</accession>
<dbReference type="CDD" id="cd06170">
    <property type="entry name" value="LuxR_C_like"/>
    <property type="match status" value="1"/>
</dbReference>
<dbReference type="InterPro" id="IPR000792">
    <property type="entry name" value="Tscrpt_reg_LuxR_C"/>
</dbReference>
<evidence type="ECO:0000256" key="2">
    <source>
        <dbReference type="ARBA" id="ARBA00023125"/>
    </source>
</evidence>
<dbReference type="AlphaFoldDB" id="A0A1W1YN19"/>
<name>A0A1W1YN19_9BACT</name>
<dbReference type="GO" id="GO:0006355">
    <property type="term" value="P:regulation of DNA-templated transcription"/>
    <property type="evidence" value="ECO:0007669"/>
    <property type="project" value="InterPro"/>
</dbReference>
<dbReference type="Proteomes" id="UP000192418">
    <property type="component" value="Unassembled WGS sequence"/>
</dbReference>
<keyword evidence="1" id="KW-0805">Transcription regulation</keyword>
<sequence>MDKKESIWDVNFSMNDTVFDSLTAHLAILDENGTILSTNRAWNESARKRGNPCGYDVPGENYLQVCRKIMGNNRQKTLEIIEGIQGVIDGSIGEFCLEYPLHTPGERIWYYIRVMRLSARGALKLLVSHEDITGLKLAQEALRLGEESLKKQKKILEEKNIALKVLLEQREADKIEMEQNVLTNVKETILPYLERLKAAPLRKEEQKIVDIIDSQLMAIISPFMNRLSHAGIFLTPQELQVATLVKEGKPSKEIADILYISKSTVHFHRKNIRKKLGISDRKKNLRFHLMALS</sequence>
<dbReference type="PROSITE" id="PS50043">
    <property type="entry name" value="HTH_LUXR_2"/>
    <property type="match status" value="1"/>
</dbReference>
<dbReference type="Gene3D" id="3.30.450.20">
    <property type="entry name" value="PAS domain"/>
    <property type="match status" value="1"/>
</dbReference>
<protein>
    <submittedName>
        <fullName evidence="5">Regulatory protein, luxR family</fullName>
    </submittedName>
</protein>
<gene>
    <name evidence="5" type="ORF">SAMN02746065_101207</name>
</gene>
<dbReference type="Gene3D" id="1.10.10.10">
    <property type="entry name" value="Winged helix-like DNA-binding domain superfamily/Winged helix DNA-binding domain"/>
    <property type="match status" value="1"/>
</dbReference>
<dbReference type="InterPro" id="IPR016032">
    <property type="entry name" value="Sig_transdc_resp-reg_C-effctor"/>
</dbReference>
<dbReference type="PANTHER" id="PTHR44688:SF16">
    <property type="entry name" value="DNA-BINDING TRANSCRIPTIONAL ACTIVATOR DEVR_DOSR"/>
    <property type="match status" value="1"/>
</dbReference>
<proteinExistence type="predicted"/>
<evidence type="ECO:0000256" key="3">
    <source>
        <dbReference type="ARBA" id="ARBA00023163"/>
    </source>
</evidence>
<evidence type="ECO:0000259" key="4">
    <source>
        <dbReference type="PROSITE" id="PS50043"/>
    </source>
</evidence>
<evidence type="ECO:0000256" key="1">
    <source>
        <dbReference type="ARBA" id="ARBA00023015"/>
    </source>
</evidence>
<reference evidence="5 6" key="1">
    <citation type="submission" date="2017-04" db="EMBL/GenBank/DDBJ databases">
        <authorList>
            <person name="Afonso C.L."/>
            <person name="Miller P.J."/>
            <person name="Scott M.A."/>
            <person name="Spackman E."/>
            <person name="Goraichik I."/>
            <person name="Dimitrov K.M."/>
            <person name="Suarez D.L."/>
            <person name="Swayne D.E."/>
        </authorList>
    </citation>
    <scope>NUCLEOTIDE SEQUENCE [LARGE SCALE GENOMIC DNA]</scope>
    <source>
        <strain evidence="5 6">DSM 3385</strain>
    </source>
</reference>
<keyword evidence="2" id="KW-0238">DNA-binding</keyword>
<keyword evidence="3" id="KW-0804">Transcription</keyword>
<dbReference type="RefSeq" id="WP_269748991.1">
    <property type="nucleotide sequence ID" value="NZ_FWXY01000001.1"/>
</dbReference>
<organism evidence="5 6">
    <name type="scientific">Desulfocicer vacuolatum DSM 3385</name>
    <dbReference type="NCBI Taxonomy" id="1121400"/>
    <lineage>
        <taxon>Bacteria</taxon>
        <taxon>Pseudomonadati</taxon>
        <taxon>Thermodesulfobacteriota</taxon>
        <taxon>Desulfobacteria</taxon>
        <taxon>Desulfobacterales</taxon>
        <taxon>Desulfobacteraceae</taxon>
        <taxon>Desulfocicer</taxon>
    </lineage>
</organism>
<dbReference type="PRINTS" id="PR00038">
    <property type="entry name" value="HTHLUXR"/>
</dbReference>
<evidence type="ECO:0000313" key="6">
    <source>
        <dbReference type="Proteomes" id="UP000192418"/>
    </source>
</evidence>
<dbReference type="PANTHER" id="PTHR44688">
    <property type="entry name" value="DNA-BINDING TRANSCRIPTIONAL ACTIVATOR DEVR_DOSR"/>
    <property type="match status" value="1"/>
</dbReference>
<dbReference type="STRING" id="1121400.SAMN02746065_101207"/>
<evidence type="ECO:0000313" key="5">
    <source>
        <dbReference type="EMBL" id="SMC37559.1"/>
    </source>
</evidence>
<dbReference type="GO" id="GO:0003677">
    <property type="term" value="F:DNA binding"/>
    <property type="evidence" value="ECO:0007669"/>
    <property type="project" value="UniProtKB-KW"/>
</dbReference>
<dbReference type="EMBL" id="FWXY01000001">
    <property type="protein sequence ID" value="SMC37559.1"/>
    <property type="molecule type" value="Genomic_DNA"/>
</dbReference>
<dbReference type="PROSITE" id="PS00622">
    <property type="entry name" value="HTH_LUXR_1"/>
    <property type="match status" value="1"/>
</dbReference>
<dbReference type="Pfam" id="PF00196">
    <property type="entry name" value="GerE"/>
    <property type="match status" value="1"/>
</dbReference>
<dbReference type="InterPro" id="IPR036388">
    <property type="entry name" value="WH-like_DNA-bd_sf"/>
</dbReference>
<feature type="domain" description="HTH luxR-type" evidence="4">
    <location>
        <begin position="227"/>
        <end position="293"/>
    </location>
</feature>
<keyword evidence="6" id="KW-1185">Reference proteome</keyword>
<dbReference type="SMART" id="SM00421">
    <property type="entry name" value="HTH_LUXR"/>
    <property type="match status" value="1"/>
</dbReference>
<dbReference type="SUPFAM" id="SSF46894">
    <property type="entry name" value="C-terminal effector domain of the bipartite response regulators"/>
    <property type="match status" value="1"/>
</dbReference>